<dbReference type="InterPro" id="IPR011528">
    <property type="entry name" value="NERD"/>
</dbReference>
<protein>
    <submittedName>
        <fullName evidence="2">NERD domain-containing protein</fullName>
    </submittedName>
</protein>
<name>A0A9X7W0T1_9BACL</name>
<evidence type="ECO:0000313" key="3">
    <source>
        <dbReference type="Proteomes" id="UP000663505"/>
    </source>
</evidence>
<feature type="domain" description="NERD" evidence="1">
    <location>
        <begin position="40"/>
        <end position="155"/>
    </location>
</feature>
<organism evidence="2 3">
    <name type="scientific">Alicyclobacillus mengziensis</name>
    <dbReference type="NCBI Taxonomy" id="2931921"/>
    <lineage>
        <taxon>Bacteria</taxon>
        <taxon>Bacillati</taxon>
        <taxon>Bacillota</taxon>
        <taxon>Bacilli</taxon>
        <taxon>Bacillales</taxon>
        <taxon>Alicyclobacillaceae</taxon>
        <taxon>Alicyclobacillus</taxon>
    </lineage>
</organism>
<dbReference type="AlphaFoldDB" id="A0A9X7W0T1"/>
<dbReference type="PROSITE" id="PS50965">
    <property type="entry name" value="NERD"/>
    <property type="match status" value="1"/>
</dbReference>
<sequence>MFWSKLASLFKRSDKQDKARAKSTVATSNQQKRTVKPSRIGELGEYKIDVQLRQMPREIRYISDVLVRNPKSRTGYSQIDHVVITPYGLFVIETKNYKGEIKGKRTDKRWNVSGRFNPYNPLRQNYGHMKILQSLLSEFQNLTFVSIISFTLRCRFSVDPELRKIESNELVIYDVELSDYIERKLRRLKYEISEPVLSESDVNRVYELINKANITNPQARTEHNRLAGGIK</sequence>
<dbReference type="EMBL" id="CP071182">
    <property type="protein sequence ID" value="QSO48352.1"/>
    <property type="molecule type" value="Genomic_DNA"/>
</dbReference>
<dbReference type="RefSeq" id="WP_206657687.1">
    <property type="nucleotide sequence ID" value="NZ_CP071182.1"/>
</dbReference>
<evidence type="ECO:0000259" key="1">
    <source>
        <dbReference type="PROSITE" id="PS50965"/>
    </source>
</evidence>
<dbReference type="Proteomes" id="UP000663505">
    <property type="component" value="Chromosome"/>
</dbReference>
<reference evidence="2 3" key="1">
    <citation type="submission" date="2021-02" db="EMBL/GenBank/DDBJ databases">
        <title>Alicyclobacillus curvatus sp. nov. and Alicyclobacillus mengziensis sp. nov., two acidophilic bacteria isolated from acid mine drainage.</title>
        <authorList>
            <person name="Huang Y."/>
        </authorList>
    </citation>
    <scope>NUCLEOTIDE SEQUENCE [LARGE SCALE GENOMIC DNA]</scope>
    <source>
        <strain evidence="2 3">S30H14</strain>
    </source>
</reference>
<dbReference type="Pfam" id="PF08378">
    <property type="entry name" value="NERD"/>
    <property type="match status" value="1"/>
</dbReference>
<accession>A0A9X7W0T1</accession>
<keyword evidence="3" id="KW-1185">Reference proteome</keyword>
<proteinExistence type="predicted"/>
<evidence type="ECO:0000313" key="2">
    <source>
        <dbReference type="EMBL" id="QSO48352.1"/>
    </source>
</evidence>
<dbReference type="KEGG" id="afx:JZ786_05020"/>
<gene>
    <name evidence="2" type="ORF">JZ786_05020</name>
</gene>